<dbReference type="Proteomes" id="UP001232445">
    <property type="component" value="Unassembled WGS sequence"/>
</dbReference>
<feature type="compositionally biased region" description="Basic and acidic residues" evidence="1">
    <location>
        <begin position="53"/>
        <end position="68"/>
    </location>
</feature>
<comment type="caution">
    <text evidence="3">The sequence shown here is derived from an EMBL/GenBank/DDBJ whole genome shotgun (WGS) entry which is preliminary data.</text>
</comment>
<feature type="domain" description="Helix-turn-helix" evidence="2">
    <location>
        <begin position="7"/>
        <end position="54"/>
    </location>
</feature>
<organism evidence="3 4">
    <name type="scientific">Caldalkalibacillus uzonensis</name>
    <dbReference type="NCBI Taxonomy" id="353224"/>
    <lineage>
        <taxon>Bacteria</taxon>
        <taxon>Bacillati</taxon>
        <taxon>Bacillota</taxon>
        <taxon>Bacilli</taxon>
        <taxon>Bacillales</taxon>
        <taxon>Bacillaceae</taxon>
        <taxon>Caldalkalibacillus</taxon>
    </lineage>
</organism>
<gene>
    <name evidence="3" type="ORF">J2S00_002492</name>
</gene>
<name>A0ABU0CTF6_9BACI</name>
<dbReference type="InterPro" id="IPR041657">
    <property type="entry name" value="HTH_17"/>
</dbReference>
<accession>A0ABU0CTF6</accession>
<reference evidence="3 4" key="1">
    <citation type="submission" date="2023-07" db="EMBL/GenBank/DDBJ databases">
        <title>Genomic Encyclopedia of Type Strains, Phase IV (KMG-IV): sequencing the most valuable type-strain genomes for metagenomic binning, comparative biology and taxonomic classification.</title>
        <authorList>
            <person name="Goeker M."/>
        </authorList>
    </citation>
    <scope>NUCLEOTIDE SEQUENCE [LARGE SCALE GENOMIC DNA]</scope>
    <source>
        <strain evidence="3 4">DSM 17740</strain>
    </source>
</reference>
<dbReference type="NCBIfam" id="TIGR01764">
    <property type="entry name" value="excise"/>
    <property type="match status" value="1"/>
</dbReference>
<dbReference type="InterPro" id="IPR009061">
    <property type="entry name" value="DNA-bd_dom_put_sf"/>
</dbReference>
<dbReference type="InterPro" id="IPR010093">
    <property type="entry name" value="SinI_DNA-bd"/>
</dbReference>
<proteinExistence type="predicted"/>
<dbReference type="RefSeq" id="WP_307340095.1">
    <property type="nucleotide sequence ID" value="NZ_JAUSUQ010000009.1"/>
</dbReference>
<dbReference type="SUPFAM" id="SSF46955">
    <property type="entry name" value="Putative DNA-binding domain"/>
    <property type="match status" value="1"/>
</dbReference>
<keyword evidence="4" id="KW-1185">Reference proteome</keyword>
<dbReference type="Gene3D" id="1.10.10.10">
    <property type="entry name" value="Winged helix-like DNA-binding domain superfamily/Winged helix DNA-binding domain"/>
    <property type="match status" value="1"/>
</dbReference>
<protein>
    <submittedName>
        <fullName evidence="3">Excisionase family DNA binding protein</fullName>
    </submittedName>
</protein>
<sequence length="77" mass="9108">MQRRTIKVAEAAEYIGVSKDTIYELVRKREIPHIRLGKRILFRVESLEAWLQEREAGPEDTQPEDKPEYGQLRMIKP</sequence>
<evidence type="ECO:0000256" key="1">
    <source>
        <dbReference type="SAM" id="MobiDB-lite"/>
    </source>
</evidence>
<evidence type="ECO:0000313" key="4">
    <source>
        <dbReference type="Proteomes" id="UP001232445"/>
    </source>
</evidence>
<dbReference type="EMBL" id="JAUSUQ010000009">
    <property type="protein sequence ID" value="MDQ0339699.1"/>
    <property type="molecule type" value="Genomic_DNA"/>
</dbReference>
<dbReference type="InterPro" id="IPR036388">
    <property type="entry name" value="WH-like_DNA-bd_sf"/>
</dbReference>
<evidence type="ECO:0000259" key="2">
    <source>
        <dbReference type="Pfam" id="PF12728"/>
    </source>
</evidence>
<feature type="region of interest" description="Disordered" evidence="1">
    <location>
        <begin position="53"/>
        <end position="77"/>
    </location>
</feature>
<dbReference type="Pfam" id="PF12728">
    <property type="entry name" value="HTH_17"/>
    <property type="match status" value="1"/>
</dbReference>
<evidence type="ECO:0000313" key="3">
    <source>
        <dbReference type="EMBL" id="MDQ0339699.1"/>
    </source>
</evidence>